<dbReference type="AlphaFoldDB" id="A0A835UTC6"/>
<organism evidence="7 9">
    <name type="scientific">Vanilla planifolia</name>
    <name type="common">Vanilla</name>
    <dbReference type="NCBI Taxonomy" id="51239"/>
    <lineage>
        <taxon>Eukaryota</taxon>
        <taxon>Viridiplantae</taxon>
        <taxon>Streptophyta</taxon>
        <taxon>Embryophyta</taxon>
        <taxon>Tracheophyta</taxon>
        <taxon>Spermatophyta</taxon>
        <taxon>Magnoliopsida</taxon>
        <taxon>Liliopsida</taxon>
        <taxon>Asparagales</taxon>
        <taxon>Orchidaceae</taxon>
        <taxon>Vanilloideae</taxon>
        <taxon>Vanilleae</taxon>
        <taxon>Vanilla</taxon>
    </lineage>
</organism>
<dbReference type="Proteomes" id="UP000639772">
    <property type="component" value="Unassembled WGS sequence"/>
</dbReference>
<evidence type="ECO:0000313" key="6">
    <source>
        <dbReference type="EMBL" id="KAG0469441.1"/>
    </source>
</evidence>
<evidence type="ECO:0000256" key="1">
    <source>
        <dbReference type="ARBA" id="ARBA00009178"/>
    </source>
</evidence>
<dbReference type="PANTHER" id="PTHR33136">
    <property type="entry name" value="RAPID ALKALINIZATION FACTOR-LIKE"/>
    <property type="match status" value="1"/>
</dbReference>
<evidence type="ECO:0000256" key="2">
    <source>
        <dbReference type="ARBA" id="ARBA00022702"/>
    </source>
</evidence>
<evidence type="ECO:0000313" key="8">
    <source>
        <dbReference type="Proteomes" id="UP000636800"/>
    </source>
</evidence>
<sequence>MASSFSPLFVALLTIAFLSLYAGNLDAQLDSSNPIVTTDALDWPVSLPSYSHTFDSEEEDDLVGGDADILDGNRRSLFWRRHFAHYYISYAALAADHVPCPPRSGRSYYTHNCHLARGPVCPYTRGCSAITRCRR</sequence>
<dbReference type="EMBL" id="JADCNM010000008">
    <property type="protein sequence ID" value="KAG0470981.1"/>
    <property type="molecule type" value="Genomic_DNA"/>
</dbReference>
<dbReference type="PANTHER" id="PTHR33136:SF6">
    <property type="entry name" value="PROTEIN RALF-LIKE 34"/>
    <property type="match status" value="1"/>
</dbReference>
<evidence type="ECO:0000256" key="5">
    <source>
        <dbReference type="SAM" id="SignalP"/>
    </source>
</evidence>
<name>A0A835UTC6_VANPL</name>
<keyword evidence="3 5" id="KW-0732">Signal</keyword>
<protein>
    <recommendedName>
        <fullName evidence="10">Protein RALF-like 34</fullName>
    </recommendedName>
</protein>
<comment type="similarity">
    <text evidence="1">Belongs to the plant rapid alkalinization factor (RALF) family.</text>
</comment>
<proteinExistence type="inferred from homology"/>
<dbReference type="Pfam" id="PF05498">
    <property type="entry name" value="RALF"/>
    <property type="match status" value="1"/>
</dbReference>
<dbReference type="GO" id="GO:0019722">
    <property type="term" value="P:calcium-mediated signaling"/>
    <property type="evidence" value="ECO:0007669"/>
    <property type="project" value="TreeGrafter"/>
</dbReference>
<keyword evidence="8" id="KW-1185">Reference proteome</keyword>
<dbReference type="EMBL" id="JADCNL010000008">
    <property type="protein sequence ID" value="KAG0469441.1"/>
    <property type="molecule type" value="Genomic_DNA"/>
</dbReference>
<feature type="chain" id="PRO_5036418123" description="Protein RALF-like 34" evidence="5">
    <location>
        <begin position="28"/>
        <end position="135"/>
    </location>
</feature>
<dbReference type="Proteomes" id="UP000636800">
    <property type="component" value="Unassembled WGS sequence"/>
</dbReference>
<dbReference type="GO" id="GO:0009506">
    <property type="term" value="C:plasmodesma"/>
    <property type="evidence" value="ECO:0007669"/>
    <property type="project" value="TreeGrafter"/>
</dbReference>
<feature type="signal peptide" evidence="5">
    <location>
        <begin position="1"/>
        <end position="27"/>
    </location>
</feature>
<keyword evidence="2" id="KW-0372">Hormone</keyword>
<dbReference type="InterPro" id="IPR008801">
    <property type="entry name" value="RALF"/>
</dbReference>
<accession>A0A835UTC6</accession>
<gene>
    <name evidence="7" type="ORF">HPP92_015527</name>
    <name evidence="6" type="ORF">HPP92_016141</name>
</gene>
<reference evidence="8 9" key="1">
    <citation type="journal article" date="2020" name="Nat. Food">
        <title>A phased Vanilla planifolia genome enables genetic improvement of flavour and production.</title>
        <authorList>
            <person name="Hasing T."/>
            <person name="Tang H."/>
            <person name="Brym M."/>
            <person name="Khazi F."/>
            <person name="Huang T."/>
            <person name="Chambers A.H."/>
        </authorList>
    </citation>
    <scope>NUCLEOTIDE SEQUENCE [LARGE SCALE GENOMIC DNA]</scope>
    <source>
        <tissue evidence="7">Leaf</tissue>
    </source>
</reference>
<dbReference type="GO" id="GO:0005179">
    <property type="term" value="F:hormone activity"/>
    <property type="evidence" value="ECO:0007669"/>
    <property type="project" value="UniProtKB-KW"/>
</dbReference>
<comment type="caution">
    <text evidence="7">The sequence shown here is derived from an EMBL/GenBank/DDBJ whole genome shotgun (WGS) entry which is preliminary data.</text>
</comment>
<evidence type="ECO:0000313" key="9">
    <source>
        <dbReference type="Proteomes" id="UP000639772"/>
    </source>
</evidence>
<evidence type="ECO:0000313" key="7">
    <source>
        <dbReference type="EMBL" id="KAG0470981.1"/>
    </source>
</evidence>
<evidence type="ECO:0000256" key="3">
    <source>
        <dbReference type="ARBA" id="ARBA00022729"/>
    </source>
</evidence>
<evidence type="ECO:0000256" key="4">
    <source>
        <dbReference type="ARBA" id="ARBA00023157"/>
    </source>
</evidence>
<keyword evidence="4" id="KW-1015">Disulfide bond</keyword>
<evidence type="ECO:0008006" key="10">
    <source>
        <dbReference type="Google" id="ProtNLM"/>
    </source>
</evidence>
<dbReference type="OrthoDB" id="1931174at2759"/>